<dbReference type="PANTHER" id="PTHR10012:SF0">
    <property type="entry name" value="SERINE_THREONINE-PROTEIN PHOSPHATASE 2A ACTIVATOR"/>
    <property type="match status" value="1"/>
</dbReference>
<keyword evidence="10" id="KW-1185">Reference proteome</keyword>
<protein>
    <recommendedName>
        <fullName evidence="7">Serine/threonine-protein phosphatase 2A activator</fullName>
        <ecNumber evidence="7">5.2.1.8</ecNumber>
    </recommendedName>
    <alternativeName>
        <fullName evidence="7">Phosphotyrosyl phosphatase activator</fullName>
    </alternativeName>
</protein>
<keyword evidence="5 7" id="KW-0697">Rotamase</keyword>
<comment type="caution">
    <text evidence="9">The sequence shown here is derived from an EMBL/GenBank/DDBJ whole genome shotgun (WGS) entry which is preliminary data.</text>
</comment>
<dbReference type="Gene3D" id="1.20.120.1150">
    <property type="match status" value="1"/>
</dbReference>
<dbReference type="InterPro" id="IPR043170">
    <property type="entry name" value="PTPA_C_lid"/>
</dbReference>
<organism evidence="9 10">
    <name type="scientific">Symbiodinium microadriaticum</name>
    <name type="common">Dinoflagellate</name>
    <name type="synonym">Zooxanthella microadriatica</name>
    <dbReference type="NCBI Taxonomy" id="2951"/>
    <lineage>
        <taxon>Eukaryota</taxon>
        <taxon>Sar</taxon>
        <taxon>Alveolata</taxon>
        <taxon>Dinophyceae</taxon>
        <taxon>Suessiales</taxon>
        <taxon>Symbiodiniaceae</taxon>
        <taxon>Symbiodinium</taxon>
    </lineage>
</organism>
<accession>A0A1Q9ETF3</accession>
<evidence type="ECO:0000256" key="4">
    <source>
        <dbReference type="ARBA" id="ARBA00022490"/>
    </source>
</evidence>
<evidence type="ECO:0000256" key="3">
    <source>
        <dbReference type="ARBA" id="ARBA00011019"/>
    </source>
</evidence>
<dbReference type="Gene3D" id="3.60.10.10">
    <property type="entry name" value="Endonuclease/exonuclease/phosphatase"/>
    <property type="match status" value="1"/>
</dbReference>
<evidence type="ECO:0000256" key="7">
    <source>
        <dbReference type="RuleBase" id="RU361210"/>
    </source>
</evidence>
<keyword evidence="6 7" id="KW-0413">Isomerase</keyword>
<feature type="compositionally biased region" description="Basic residues" evidence="8">
    <location>
        <begin position="649"/>
        <end position="662"/>
    </location>
</feature>
<evidence type="ECO:0000256" key="8">
    <source>
        <dbReference type="SAM" id="MobiDB-lite"/>
    </source>
</evidence>
<dbReference type="AlphaFoldDB" id="A0A1Q9ETF3"/>
<comment type="catalytic activity">
    <reaction evidence="1 7">
        <text>[protein]-peptidylproline (omega=180) = [protein]-peptidylproline (omega=0)</text>
        <dbReference type="Rhea" id="RHEA:16237"/>
        <dbReference type="Rhea" id="RHEA-COMP:10747"/>
        <dbReference type="Rhea" id="RHEA-COMP:10748"/>
        <dbReference type="ChEBI" id="CHEBI:83833"/>
        <dbReference type="ChEBI" id="CHEBI:83834"/>
        <dbReference type="EC" id="5.2.1.8"/>
    </reaction>
</comment>
<feature type="compositionally biased region" description="Low complexity" evidence="8">
    <location>
        <begin position="611"/>
        <end position="634"/>
    </location>
</feature>
<evidence type="ECO:0000256" key="6">
    <source>
        <dbReference type="ARBA" id="ARBA00023235"/>
    </source>
</evidence>
<dbReference type="Proteomes" id="UP000186817">
    <property type="component" value="Unassembled WGS sequence"/>
</dbReference>
<dbReference type="GO" id="GO:0007052">
    <property type="term" value="P:mitotic spindle organization"/>
    <property type="evidence" value="ECO:0007669"/>
    <property type="project" value="TreeGrafter"/>
</dbReference>
<dbReference type="SUPFAM" id="SSF140984">
    <property type="entry name" value="PTPA-like"/>
    <property type="match status" value="1"/>
</dbReference>
<dbReference type="GO" id="GO:0000159">
    <property type="term" value="C:protein phosphatase type 2A complex"/>
    <property type="evidence" value="ECO:0007669"/>
    <property type="project" value="TreeGrafter"/>
</dbReference>
<dbReference type="GO" id="GO:0008160">
    <property type="term" value="F:protein tyrosine phosphatase activator activity"/>
    <property type="evidence" value="ECO:0007669"/>
    <property type="project" value="TreeGrafter"/>
</dbReference>
<gene>
    <name evidence="9" type="primary">ppp2r4B</name>
    <name evidence="9" type="ORF">AK812_SmicGene5549</name>
</gene>
<dbReference type="GO" id="GO:0005634">
    <property type="term" value="C:nucleus"/>
    <property type="evidence" value="ECO:0007669"/>
    <property type="project" value="TreeGrafter"/>
</dbReference>
<sequence>MRRLQKVYMLEPAGSHGVWGLDDYHHLPFLFGAAQLIGKEDEVPTGEVYREKIVEQFADEYMYVDAIRQVLLSKRGAAFHETSPYLYDISSVPDWQRTLTGLIKMWRAEVLGKFPVIQHFLFGLTLPWPGAHAQSGSKGVLKHQTRLWFSIEEICYMPRIQKRFAAYDRSRHSDLLAAALQTDEELPVGLPSHGYRREWKSCGSWTKTELWLELSYMPAFRLFQTTEECEEVRSMLKPEINVGMDNIEALPPHVFLVMSYSLSSDISCRLSPKVQEAEEAIAKGELDPNVVYWETRMQRIKRQLLWHPADVICVQGIQSIGYSDRCSETHGEWFSSDQEPVMNHLVHLYRELAMKNYGVAFSPAMRLPGSSTVCLGNAVFWKRSRWQLKNFWTVPNCAVCIELASRVHCSDLVICCSKSPGVYAIEWGEQLEKEVILHELAPLQSQLLEKAASQDARPVWCGDFGLSAKDVLEGLGEANAAISPSGFKASEAGRNIWQSACFQLLGRHPGTSASRFAEGASSDLIMHDGSLRPLAVLTGLPRSCEGQLKCVKLLGSGYPSDHLLQVAVFAELPSQKTEDENRDKEDSRCFEEADPCQSQDHDKSQCDAVDSTGTTGTTATLAGATGSTGSTGSAPHQEPRNQGVDQSRVWRKARVGRKQWRSFHPDRH</sequence>
<keyword evidence="4 7" id="KW-0963">Cytoplasm</keyword>
<comment type="subcellular location">
    <subcellularLocation>
        <location evidence="2 7">Cytoplasm</location>
    </subcellularLocation>
</comment>
<dbReference type="GO" id="GO:0003755">
    <property type="term" value="F:peptidyl-prolyl cis-trans isomerase activity"/>
    <property type="evidence" value="ECO:0007669"/>
    <property type="project" value="UniProtKB-KW"/>
</dbReference>
<evidence type="ECO:0000256" key="2">
    <source>
        <dbReference type="ARBA" id="ARBA00004496"/>
    </source>
</evidence>
<name>A0A1Q9ETF3_SYMMI</name>
<dbReference type="EC" id="5.2.1.8" evidence="7"/>
<evidence type="ECO:0000313" key="9">
    <source>
        <dbReference type="EMBL" id="OLQ10699.1"/>
    </source>
</evidence>
<feature type="compositionally biased region" description="Basic and acidic residues" evidence="8">
    <location>
        <begin position="576"/>
        <end position="591"/>
    </location>
</feature>
<reference evidence="9 10" key="1">
    <citation type="submission" date="2016-02" db="EMBL/GenBank/DDBJ databases">
        <title>Genome analysis of coral dinoflagellate symbionts highlights evolutionary adaptations to a symbiotic lifestyle.</title>
        <authorList>
            <person name="Aranda M."/>
            <person name="Li Y."/>
            <person name="Liew Y.J."/>
            <person name="Baumgarten S."/>
            <person name="Simakov O."/>
            <person name="Wilson M."/>
            <person name="Piel J."/>
            <person name="Ashoor H."/>
            <person name="Bougouffa S."/>
            <person name="Bajic V.B."/>
            <person name="Ryu T."/>
            <person name="Ravasi T."/>
            <person name="Bayer T."/>
            <person name="Micklem G."/>
            <person name="Kim H."/>
            <person name="Bhak J."/>
            <person name="Lajeunesse T.C."/>
            <person name="Voolstra C.R."/>
        </authorList>
    </citation>
    <scope>NUCLEOTIDE SEQUENCE [LARGE SCALE GENOMIC DNA]</scope>
    <source>
        <strain evidence="9 10">CCMP2467</strain>
    </source>
</reference>
<dbReference type="InterPro" id="IPR004327">
    <property type="entry name" value="Phstyr_phstse_ac"/>
</dbReference>
<dbReference type="PANTHER" id="PTHR10012">
    <property type="entry name" value="SERINE/THREONINE-PROTEIN PHOSPHATASE 2A REGULATORY SUBUNIT B"/>
    <property type="match status" value="1"/>
</dbReference>
<comment type="similarity">
    <text evidence="3 7">Belongs to the PTPA-type PPIase family.</text>
</comment>
<dbReference type="InterPro" id="IPR037218">
    <property type="entry name" value="PTPA_sf"/>
</dbReference>
<dbReference type="FunFam" id="1.20.120.1150:FF:000002">
    <property type="entry name" value="Serine/threonine-protein phosphatase 2A activator"/>
    <property type="match status" value="1"/>
</dbReference>
<evidence type="ECO:0000256" key="1">
    <source>
        <dbReference type="ARBA" id="ARBA00000971"/>
    </source>
</evidence>
<dbReference type="InterPro" id="IPR036691">
    <property type="entry name" value="Endo/exonu/phosph_ase_sf"/>
</dbReference>
<dbReference type="OrthoDB" id="427744at2759"/>
<proteinExistence type="inferred from homology"/>
<dbReference type="GO" id="GO:0005737">
    <property type="term" value="C:cytoplasm"/>
    <property type="evidence" value="ECO:0007669"/>
    <property type="project" value="UniProtKB-SubCell"/>
</dbReference>
<evidence type="ECO:0000313" key="10">
    <source>
        <dbReference type="Proteomes" id="UP000186817"/>
    </source>
</evidence>
<dbReference type="SUPFAM" id="SSF56219">
    <property type="entry name" value="DNase I-like"/>
    <property type="match status" value="1"/>
</dbReference>
<dbReference type="Pfam" id="PF03095">
    <property type="entry name" value="PTPA"/>
    <property type="match status" value="1"/>
</dbReference>
<evidence type="ECO:0000256" key="5">
    <source>
        <dbReference type="ARBA" id="ARBA00023110"/>
    </source>
</evidence>
<feature type="region of interest" description="Disordered" evidence="8">
    <location>
        <begin position="575"/>
        <end position="668"/>
    </location>
</feature>
<comment type="function">
    <text evidence="7">PPIases accelerate the folding of proteins. It catalyzes the cis-trans isomerization of proline imidic peptide bonds in oligopeptides.</text>
</comment>
<dbReference type="EMBL" id="LSRX01000073">
    <property type="protein sequence ID" value="OLQ10699.1"/>
    <property type="molecule type" value="Genomic_DNA"/>
</dbReference>